<proteinExistence type="inferred from homology"/>
<dbReference type="Gene3D" id="3.90.470.20">
    <property type="entry name" value="4'-phosphopantetheinyl transferase domain"/>
    <property type="match status" value="2"/>
</dbReference>
<dbReference type="PANTHER" id="PTHR12215">
    <property type="entry name" value="PHOSPHOPANTETHEINE TRANSFERASE"/>
    <property type="match status" value="1"/>
</dbReference>
<feature type="domain" description="4'-phosphopantetheinyl transferase" evidence="3">
    <location>
        <begin position="103"/>
        <end position="202"/>
    </location>
</feature>
<dbReference type="SUPFAM" id="SSF56214">
    <property type="entry name" value="4'-phosphopantetheinyl transferase"/>
    <property type="match status" value="2"/>
</dbReference>
<dbReference type="InterPro" id="IPR037143">
    <property type="entry name" value="4-PPantetheinyl_Trfase_dom_sf"/>
</dbReference>
<dbReference type="PANTHER" id="PTHR12215:SF10">
    <property type="entry name" value="L-AMINOADIPATE-SEMIALDEHYDE DEHYDROGENASE-PHOSPHOPANTETHEINYL TRANSFERASE"/>
    <property type="match status" value="1"/>
</dbReference>
<dbReference type="Pfam" id="PF01648">
    <property type="entry name" value="ACPS"/>
    <property type="match status" value="1"/>
</dbReference>
<protein>
    <submittedName>
        <fullName evidence="5">4'-phosphopantetheinyl transferase</fullName>
    </submittedName>
</protein>
<dbReference type="GO" id="GO:0005829">
    <property type="term" value="C:cytosol"/>
    <property type="evidence" value="ECO:0007669"/>
    <property type="project" value="TreeGrafter"/>
</dbReference>
<sequence>MLWTHDLQRLELTPPEWVELLDDEERARALRFRHEHDRIAYVAAHALLRLVIANRIGLCPSALIISRDSFGKPFLDMDECRGIDLSLSHTKGMVAVALSNAGRVGVDVEEVDHEQVPRSDLAAYGLSAEERGRLESMGSAERSEAFIELWTAREAVAKADGRGLSLPFSSILIDFSASVAATIEGDDKPSRHWRLWREEPSLRHRLTLAWSGERGEVMRMKDELPLY</sequence>
<keyword evidence="6" id="KW-1185">Reference proteome</keyword>
<evidence type="ECO:0000313" key="5">
    <source>
        <dbReference type="EMBL" id="EAT58856.1"/>
    </source>
</evidence>
<name>Q0YRE0_9CHLB</name>
<evidence type="ECO:0000256" key="1">
    <source>
        <dbReference type="ARBA" id="ARBA00010990"/>
    </source>
</evidence>
<comment type="similarity">
    <text evidence="1">Belongs to the P-Pant transferase superfamily. Gsp/Sfp/HetI/AcpT family.</text>
</comment>
<dbReference type="GO" id="GO:0019878">
    <property type="term" value="P:lysine biosynthetic process via aminoadipic acid"/>
    <property type="evidence" value="ECO:0007669"/>
    <property type="project" value="TreeGrafter"/>
</dbReference>
<keyword evidence="2 5" id="KW-0808">Transferase</keyword>
<comment type="caution">
    <text evidence="5">The sequence shown here is derived from an EMBL/GenBank/DDBJ whole genome shotgun (WGS) entry which is preliminary data.</text>
</comment>
<dbReference type="Proteomes" id="UP000004162">
    <property type="component" value="Unassembled WGS sequence"/>
</dbReference>
<evidence type="ECO:0000259" key="3">
    <source>
        <dbReference type="Pfam" id="PF01648"/>
    </source>
</evidence>
<feature type="domain" description="4'-phosphopantetheinyl transferase N-terminal" evidence="4">
    <location>
        <begin position="18"/>
        <end position="97"/>
    </location>
</feature>
<evidence type="ECO:0000313" key="6">
    <source>
        <dbReference type="Proteomes" id="UP000004162"/>
    </source>
</evidence>
<gene>
    <name evidence="5" type="ORF">CferDRAFT_0894</name>
</gene>
<reference evidence="5 6" key="1">
    <citation type="submission" date="2006-07" db="EMBL/GenBank/DDBJ databases">
        <title>Annotation of the draft genome assembly of Chlorobium ferroxidans DSM 13031.</title>
        <authorList>
            <consortium name="US DOE Joint Genome Institute (JGI-ORNL)"/>
            <person name="Larimer F."/>
            <person name="Land M."/>
            <person name="Hauser L."/>
        </authorList>
    </citation>
    <scope>NUCLEOTIDE SEQUENCE [LARGE SCALE GENOMIC DNA]</scope>
    <source>
        <strain evidence="5 6">DSM 13031</strain>
    </source>
</reference>
<dbReference type="AlphaFoldDB" id="Q0YRE0"/>
<dbReference type="GO" id="GO:0000287">
    <property type="term" value="F:magnesium ion binding"/>
    <property type="evidence" value="ECO:0007669"/>
    <property type="project" value="InterPro"/>
</dbReference>
<dbReference type="InterPro" id="IPR008278">
    <property type="entry name" value="4-PPantetheinyl_Trfase_dom"/>
</dbReference>
<dbReference type="InterPro" id="IPR050559">
    <property type="entry name" value="P-Pant_transferase_sf"/>
</dbReference>
<dbReference type="InterPro" id="IPR055066">
    <property type="entry name" value="AASDHPPT_N"/>
</dbReference>
<dbReference type="EMBL" id="AASE01000011">
    <property type="protein sequence ID" value="EAT58856.1"/>
    <property type="molecule type" value="Genomic_DNA"/>
</dbReference>
<reference evidence="5 6" key="2">
    <citation type="submission" date="2006-07" db="EMBL/GenBank/DDBJ databases">
        <title>Sequencing of the draft genome and assembly of Chlorobium ferroxidans DSM 13031.</title>
        <authorList>
            <consortium name="US DOE Joint Genome Institute (JGI-PGF)"/>
            <person name="Copeland A."/>
            <person name="Lucas S."/>
            <person name="Lapidus A."/>
            <person name="Barry K."/>
            <person name="Glavina del Rio T."/>
            <person name="Dalin E."/>
            <person name="Tice H."/>
            <person name="Bruce D."/>
            <person name="Pitluck S."/>
            <person name="Richardson P."/>
        </authorList>
    </citation>
    <scope>NUCLEOTIDE SEQUENCE [LARGE SCALE GENOMIC DNA]</scope>
    <source>
        <strain evidence="5 6">DSM 13031</strain>
    </source>
</reference>
<organism evidence="5 6">
    <name type="scientific">Chlorobium ferrooxidans DSM 13031</name>
    <dbReference type="NCBI Taxonomy" id="377431"/>
    <lineage>
        <taxon>Bacteria</taxon>
        <taxon>Pseudomonadati</taxon>
        <taxon>Chlorobiota</taxon>
        <taxon>Chlorobiia</taxon>
        <taxon>Chlorobiales</taxon>
        <taxon>Chlorobiaceae</taxon>
        <taxon>Chlorobium/Pelodictyon group</taxon>
        <taxon>Chlorobium</taxon>
    </lineage>
</organism>
<evidence type="ECO:0000259" key="4">
    <source>
        <dbReference type="Pfam" id="PF22624"/>
    </source>
</evidence>
<dbReference type="Pfam" id="PF22624">
    <property type="entry name" value="AASDHPPT_N"/>
    <property type="match status" value="1"/>
</dbReference>
<dbReference type="GO" id="GO:0008897">
    <property type="term" value="F:holo-[acyl-carrier-protein] synthase activity"/>
    <property type="evidence" value="ECO:0007669"/>
    <property type="project" value="InterPro"/>
</dbReference>
<evidence type="ECO:0000256" key="2">
    <source>
        <dbReference type="ARBA" id="ARBA00022679"/>
    </source>
</evidence>
<accession>Q0YRE0</accession>